<dbReference type="OrthoDB" id="9800184at2"/>
<keyword evidence="4" id="KW-0274">FAD</keyword>
<evidence type="ECO:0000256" key="4">
    <source>
        <dbReference type="ARBA" id="ARBA00022827"/>
    </source>
</evidence>
<dbReference type="GO" id="GO:0019853">
    <property type="term" value="P:L-ascorbic acid biosynthetic process"/>
    <property type="evidence" value="ECO:0007669"/>
    <property type="project" value="UniProtKB-UniPathway"/>
</dbReference>
<dbReference type="InterPro" id="IPR016169">
    <property type="entry name" value="FAD-bd_PCMH_sub2"/>
</dbReference>
<keyword evidence="4" id="KW-0285">Flavoprotein</keyword>
<dbReference type="Gene3D" id="1.10.45.10">
    <property type="entry name" value="Vanillyl-alcohol Oxidase, Chain A, domain 4"/>
    <property type="match status" value="1"/>
</dbReference>
<keyword evidence="5" id="KW-0560">Oxidoreductase</keyword>
<dbReference type="Proteomes" id="UP000451565">
    <property type="component" value="Unassembled WGS sequence"/>
</dbReference>
<evidence type="ECO:0000256" key="3">
    <source>
        <dbReference type="ARBA" id="ARBA00022644"/>
    </source>
</evidence>
<dbReference type="InterPro" id="IPR016171">
    <property type="entry name" value="Vanillyl_alc_oxidase_C-sub2"/>
</dbReference>
<evidence type="ECO:0000256" key="1">
    <source>
        <dbReference type="ARBA" id="ARBA00005147"/>
    </source>
</evidence>
<dbReference type="PANTHER" id="PTHR43762">
    <property type="entry name" value="L-GULONOLACTONE OXIDASE"/>
    <property type="match status" value="1"/>
</dbReference>
<dbReference type="Pfam" id="PF01565">
    <property type="entry name" value="FAD_binding_4"/>
    <property type="match status" value="1"/>
</dbReference>
<keyword evidence="3" id="KW-0060">Ascorbate biosynthesis</keyword>
<dbReference type="InterPro" id="IPR006093">
    <property type="entry name" value="Oxy_OxRdtase_FAD_BS"/>
</dbReference>
<dbReference type="InterPro" id="IPR006094">
    <property type="entry name" value="Oxid_FAD_bind_N"/>
</dbReference>
<keyword evidence="8" id="KW-1185">Reference proteome</keyword>
<comment type="pathway">
    <text evidence="1">Cofactor biosynthesis; L-ascorbate biosynthesis.</text>
</comment>
<proteinExistence type="inferred from homology"/>
<dbReference type="Gene3D" id="3.30.465.10">
    <property type="match status" value="1"/>
</dbReference>
<dbReference type="InterPro" id="IPR007173">
    <property type="entry name" value="ALO_C"/>
</dbReference>
<dbReference type="GO" id="GO:0016020">
    <property type="term" value="C:membrane"/>
    <property type="evidence" value="ECO:0007669"/>
    <property type="project" value="InterPro"/>
</dbReference>
<evidence type="ECO:0000313" key="7">
    <source>
        <dbReference type="EMBL" id="MQQ99213.1"/>
    </source>
</evidence>
<dbReference type="AlphaFoldDB" id="A0A843YN65"/>
<dbReference type="InterPro" id="IPR010031">
    <property type="entry name" value="FAD_lactone_oxidase-like"/>
</dbReference>
<reference evidence="7 8" key="1">
    <citation type="submission" date="2019-10" db="EMBL/GenBank/DDBJ databases">
        <title>Glaciimonas soli sp. nov., a psychrophilic bacterium isolated from the forest soil of a high elevation mountain in Taiwan.</title>
        <authorList>
            <person name="Wang L.-T."/>
            <person name="Shieh W.Y."/>
        </authorList>
    </citation>
    <scope>NUCLEOTIDE SEQUENCE [LARGE SCALE GENOMIC DNA]</scope>
    <source>
        <strain evidence="7 8">GS1</strain>
    </source>
</reference>
<dbReference type="GO" id="GO:0003885">
    <property type="term" value="F:D-arabinono-1,4-lactone oxidase activity"/>
    <property type="evidence" value="ECO:0007669"/>
    <property type="project" value="InterPro"/>
</dbReference>
<dbReference type="InterPro" id="IPR016166">
    <property type="entry name" value="FAD-bd_PCMH"/>
</dbReference>
<dbReference type="PROSITE" id="PS00862">
    <property type="entry name" value="OX2_COVAL_FAD"/>
    <property type="match status" value="1"/>
</dbReference>
<dbReference type="PIRSF" id="PIRSF000136">
    <property type="entry name" value="LGO_GLO"/>
    <property type="match status" value="1"/>
</dbReference>
<dbReference type="UniPathway" id="UPA00132"/>
<dbReference type="PROSITE" id="PS51387">
    <property type="entry name" value="FAD_PCMH"/>
    <property type="match status" value="1"/>
</dbReference>
<feature type="domain" description="FAD-binding PCMH-type" evidence="6">
    <location>
        <begin position="48"/>
        <end position="216"/>
    </location>
</feature>
<accession>A0A843YN65</accession>
<dbReference type="Pfam" id="PF04030">
    <property type="entry name" value="ALO"/>
    <property type="match status" value="1"/>
</dbReference>
<gene>
    <name evidence="7" type="ORF">GEV47_00755</name>
</gene>
<name>A0A843YN65_9BURK</name>
<evidence type="ECO:0000256" key="2">
    <source>
        <dbReference type="ARBA" id="ARBA00005466"/>
    </source>
</evidence>
<dbReference type="PANTHER" id="PTHR43762:SF1">
    <property type="entry name" value="D-ARABINONO-1,4-LACTONE OXIDASE"/>
    <property type="match status" value="1"/>
</dbReference>
<organism evidence="7 8">
    <name type="scientific">Glaciimonas soli</name>
    <dbReference type="NCBI Taxonomy" id="2590999"/>
    <lineage>
        <taxon>Bacteria</taxon>
        <taxon>Pseudomonadati</taxon>
        <taxon>Pseudomonadota</taxon>
        <taxon>Betaproteobacteria</taxon>
        <taxon>Burkholderiales</taxon>
        <taxon>Oxalobacteraceae</taxon>
        <taxon>Glaciimonas</taxon>
    </lineage>
</organism>
<evidence type="ECO:0000313" key="8">
    <source>
        <dbReference type="Proteomes" id="UP000451565"/>
    </source>
</evidence>
<dbReference type="EMBL" id="WINI01000001">
    <property type="protein sequence ID" value="MQQ99213.1"/>
    <property type="molecule type" value="Genomic_DNA"/>
</dbReference>
<dbReference type="SUPFAM" id="SSF56176">
    <property type="entry name" value="FAD-binding/transporter-associated domain-like"/>
    <property type="match status" value="1"/>
</dbReference>
<comment type="similarity">
    <text evidence="2">Belongs to the oxygen-dependent FAD-linked oxidoreductase family.</text>
</comment>
<dbReference type="InterPro" id="IPR036318">
    <property type="entry name" value="FAD-bd_PCMH-like_sf"/>
</dbReference>
<dbReference type="InterPro" id="IPR016167">
    <property type="entry name" value="FAD-bd_PCMH_sub1"/>
</dbReference>
<comment type="caution">
    <text evidence="7">The sequence shown here is derived from an EMBL/GenBank/DDBJ whole genome shotgun (WGS) entry which is preliminary data.</text>
</comment>
<dbReference type="GO" id="GO:0071949">
    <property type="term" value="F:FAD binding"/>
    <property type="evidence" value="ECO:0007669"/>
    <property type="project" value="InterPro"/>
</dbReference>
<dbReference type="Gene3D" id="3.30.43.10">
    <property type="entry name" value="Uridine Diphospho-n-acetylenolpyruvylglucosamine Reductase, domain 2"/>
    <property type="match status" value="1"/>
</dbReference>
<evidence type="ECO:0000259" key="6">
    <source>
        <dbReference type="PROSITE" id="PS51387"/>
    </source>
</evidence>
<sequence>MFAVAHIEGSSRYPTGDGVAAIEECSLDQAISVPQERRTDWRNWSGSVQFSPAQYFSPGSMDELKTVVRTTVASGQSLRVVGSGHSFVPLVETGGSLLSLRNMSGVTAIDAGVAEVWAGTDLKTLGEQLSASGCAMLNLGDINKQSLAGAVGTGTHGTGIGLGSISTQVRAMTLIMPNGEAVDCSPTQEADLFSAARVAMGSLGVMAKIKIDVVPAYRLELIKQTMDLDVCLDMAPALAQKNRHFEFYWFPHTRKTVAKLMNQTDAPVSNQGLTSAMEMALENGVFGLLSRLVRAKPARAPGIARLIGKLVGDKAPVMVADCHRAFSTERLVRFNEMEYELPAERGPEALRELAAYIEKNKVLVHFPVEYRYVKGDDIWLSPFYGRDSASISVHQYVGMEHDAYFRAAEAIFLNHGGRPHWGKMHNLSASQLGKLYPRWNDFIALRNQIDPSGVFLNPLLKRFFEG</sequence>
<evidence type="ECO:0000256" key="5">
    <source>
        <dbReference type="ARBA" id="ARBA00023002"/>
    </source>
</evidence>
<dbReference type="NCBIfam" id="TIGR01679">
    <property type="entry name" value="bact_FAD_ox"/>
    <property type="match status" value="1"/>
</dbReference>
<dbReference type="Gene3D" id="3.30.70.2520">
    <property type="match status" value="1"/>
</dbReference>
<protein>
    <submittedName>
        <fullName evidence="7">FAD-binding protein</fullName>
    </submittedName>
</protein>